<protein>
    <recommendedName>
        <fullName evidence="9">Glycerol-3-phosphate dehydrogenase</fullName>
        <ecNumber evidence="9">1.1.5.3</ecNumber>
    </recommendedName>
</protein>
<dbReference type="STRING" id="568899.SAMN05192534_13518"/>
<dbReference type="Gene3D" id="3.50.50.60">
    <property type="entry name" value="FAD/NAD(P)-binding domain"/>
    <property type="match status" value="1"/>
</dbReference>
<dbReference type="Proteomes" id="UP000199163">
    <property type="component" value="Unassembled WGS sequence"/>
</dbReference>
<sequence length="553" mass="62007">MALHYFSSQQRHHITKQLTSGVFDVLVIGGGITGCGIALDAASRGMKTALVDMQDFAAGTSSRSTKLVHGGLRYLKQGEVKLVAEVGKERAVVYENAPHVTKPEWMLLPLYKNGTFGRWSTSLGLRLYDYLAGVKHTERRQMLSVEETLRKAPLLKREGLIGSGYYVEYKTDDARLTIETAKAAARHGAALLNYAQAVDFLYKDNKAIGAAVTDKLSGQTHRVFARCIVNAAGPWVDRVRRKDVSAPDKSLLLTKGIHLVFDQSVFPLKQAVYFDSFDDRMIFAIPRDGKTYVGTTDTTYHGDIANPRMSEADRAYLLDAVHYMFPKLNVSQEHVESGWAGLRPLIHEEGKSPSDISRKDEIWIHDSGVMTIAGGKLTGYRSMAEAVVDKIAALFEKEYRIKCQPCQTKHIPLSGGDIGGSLKYDEFVRNKCHEGKKRGLSQNEAERLAKTYGANVDILFDYAERSVSPLLPPSLYAEVRYAVDHEMAAALTDFFVRRTAALYFNIHWVKQWKDGVEHTMGELLHWDKQERAKQRERLEKAVHDALTPVRKEV</sequence>
<evidence type="ECO:0000259" key="11">
    <source>
        <dbReference type="Pfam" id="PF16901"/>
    </source>
</evidence>
<proteinExistence type="inferred from homology"/>
<evidence type="ECO:0000313" key="13">
    <source>
        <dbReference type="Proteomes" id="UP000199163"/>
    </source>
</evidence>
<evidence type="ECO:0000313" key="12">
    <source>
        <dbReference type="EMBL" id="SDI33176.1"/>
    </source>
</evidence>
<dbReference type="GO" id="GO:0004368">
    <property type="term" value="F:glycerol-3-phosphate dehydrogenase (quinone) activity"/>
    <property type="evidence" value="ECO:0007669"/>
    <property type="project" value="UniProtKB-EC"/>
</dbReference>
<dbReference type="Pfam" id="PF16901">
    <property type="entry name" value="DAO_C"/>
    <property type="match status" value="1"/>
</dbReference>
<dbReference type="InterPro" id="IPR000447">
    <property type="entry name" value="G3P_DH_FAD-dep"/>
</dbReference>
<reference evidence="12 13" key="1">
    <citation type="submission" date="2016-10" db="EMBL/GenBank/DDBJ databases">
        <authorList>
            <person name="de Groot N.N."/>
        </authorList>
    </citation>
    <scope>NUCLEOTIDE SEQUENCE [LARGE SCALE GENOMIC DNA]</scope>
    <source>
        <strain evidence="12 13">DSM 21632</strain>
    </source>
</reference>
<name>A0A1G8JPQ8_9BACI</name>
<keyword evidence="6" id="KW-0274">FAD</keyword>
<accession>A0A1G8JPQ8</accession>
<dbReference type="Gene3D" id="3.30.9.10">
    <property type="entry name" value="D-Amino Acid Oxidase, subunit A, domain 2"/>
    <property type="match status" value="1"/>
</dbReference>
<gene>
    <name evidence="12" type="ORF">SAMN05192534_13518</name>
</gene>
<dbReference type="SUPFAM" id="SSF51905">
    <property type="entry name" value="FAD/NAD(P)-binding domain"/>
    <property type="match status" value="1"/>
</dbReference>
<evidence type="ECO:0000259" key="10">
    <source>
        <dbReference type="Pfam" id="PF01266"/>
    </source>
</evidence>
<evidence type="ECO:0000256" key="7">
    <source>
        <dbReference type="ARBA" id="ARBA00023002"/>
    </source>
</evidence>
<dbReference type="GO" id="GO:0019563">
    <property type="term" value="P:glycerol catabolic process"/>
    <property type="evidence" value="ECO:0007669"/>
    <property type="project" value="UniProtKB-UniPathway"/>
</dbReference>
<dbReference type="OrthoDB" id="9766796at2"/>
<dbReference type="RefSeq" id="WP_091276589.1">
    <property type="nucleotide sequence ID" value="NZ_FNDK01000035.1"/>
</dbReference>
<keyword evidence="5" id="KW-0319">Glycerol metabolism</keyword>
<evidence type="ECO:0000256" key="3">
    <source>
        <dbReference type="ARBA" id="ARBA00007330"/>
    </source>
</evidence>
<dbReference type="Pfam" id="PF01266">
    <property type="entry name" value="DAO"/>
    <property type="match status" value="1"/>
</dbReference>
<evidence type="ECO:0000256" key="4">
    <source>
        <dbReference type="ARBA" id="ARBA00022630"/>
    </source>
</evidence>
<dbReference type="InterPro" id="IPR006076">
    <property type="entry name" value="FAD-dep_OxRdtase"/>
</dbReference>
<evidence type="ECO:0000256" key="5">
    <source>
        <dbReference type="ARBA" id="ARBA00022798"/>
    </source>
</evidence>
<keyword evidence="4 9" id="KW-0285">Flavoprotein</keyword>
<feature type="domain" description="Alpha-glycerophosphate oxidase C-terminal" evidence="11">
    <location>
        <begin position="406"/>
        <end position="531"/>
    </location>
</feature>
<feature type="domain" description="FAD dependent oxidoreductase" evidence="10">
    <location>
        <begin position="24"/>
        <end position="378"/>
    </location>
</feature>
<dbReference type="PRINTS" id="PR01001">
    <property type="entry name" value="FADG3PDH"/>
</dbReference>
<dbReference type="EMBL" id="FNDK01000035">
    <property type="protein sequence ID" value="SDI33176.1"/>
    <property type="molecule type" value="Genomic_DNA"/>
</dbReference>
<dbReference type="GO" id="GO:0009331">
    <property type="term" value="C:glycerol-3-phosphate dehydrogenase (FAD) complex"/>
    <property type="evidence" value="ECO:0007669"/>
    <property type="project" value="UniProtKB-UniRule"/>
</dbReference>
<dbReference type="PANTHER" id="PTHR11985:SF35">
    <property type="entry name" value="ANAEROBIC GLYCEROL-3-PHOSPHATE DEHYDROGENASE SUBUNIT A"/>
    <property type="match status" value="1"/>
</dbReference>
<dbReference type="PROSITE" id="PS00978">
    <property type="entry name" value="FAD_G3PDH_2"/>
    <property type="match status" value="1"/>
</dbReference>
<evidence type="ECO:0000256" key="1">
    <source>
        <dbReference type="ARBA" id="ARBA00001974"/>
    </source>
</evidence>
<dbReference type="InterPro" id="IPR031656">
    <property type="entry name" value="DAO_C"/>
</dbReference>
<evidence type="ECO:0000256" key="2">
    <source>
        <dbReference type="ARBA" id="ARBA00004977"/>
    </source>
</evidence>
<dbReference type="InterPro" id="IPR036188">
    <property type="entry name" value="FAD/NAD-bd_sf"/>
</dbReference>
<evidence type="ECO:0000256" key="6">
    <source>
        <dbReference type="ARBA" id="ARBA00022827"/>
    </source>
</evidence>
<dbReference type="Gene3D" id="1.10.8.870">
    <property type="entry name" value="Alpha-glycerophosphate oxidase, cap domain"/>
    <property type="match status" value="1"/>
</dbReference>
<evidence type="ECO:0000256" key="8">
    <source>
        <dbReference type="ARBA" id="ARBA00049055"/>
    </source>
</evidence>
<comment type="similarity">
    <text evidence="3 9">Belongs to the FAD-dependent glycerol-3-phosphate dehydrogenase family.</text>
</comment>
<dbReference type="PANTHER" id="PTHR11985">
    <property type="entry name" value="GLYCEROL-3-PHOSPHATE DEHYDROGENASE"/>
    <property type="match status" value="1"/>
</dbReference>
<keyword evidence="13" id="KW-1185">Reference proteome</keyword>
<dbReference type="SUPFAM" id="SSF54373">
    <property type="entry name" value="FAD-linked reductases, C-terminal domain"/>
    <property type="match status" value="1"/>
</dbReference>
<keyword evidence="7 9" id="KW-0560">Oxidoreductase</keyword>
<dbReference type="UniPathway" id="UPA00618">
    <property type="reaction ID" value="UER00674"/>
</dbReference>
<dbReference type="InterPro" id="IPR038299">
    <property type="entry name" value="DAO_C_sf"/>
</dbReference>
<dbReference type="EC" id="1.1.5.3" evidence="9"/>
<dbReference type="AlphaFoldDB" id="A0A1G8JPQ8"/>
<organism evidence="12 13">
    <name type="scientific">Alteribacillus persepolensis</name>
    <dbReference type="NCBI Taxonomy" id="568899"/>
    <lineage>
        <taxon>Bacteria</taxon>
        <taxon>Bacillati</taxon>
        <taxon>Bacillota</taxon>
        <taxon>Bacilli</taxon>
        <taxon>Bacillales</taxon>
        <taxon>Bacillaceae</taxon>
        <taxon>Alteribacillus</taxon>
    </lineage>
</organism>
<comment type="cofactor">
    <cofactor evidence="1 9">
        <name>FAD</name>
        <dbReference type="ChEBI" id="CHEBI:57692"/>
    </cofactor>
</comment>
<dbReference type="PROSITE" id="PS00977">
    <property type="entry name" value="FAD_G3PDH_1"/>
    <property type="match status" value="1"/>
</dbReference>
<evidence type="ECO:0000256" key="9">
    <source>
        <dbReference type="RuleBase" id="RU361217"/>
    </source>
</evidence>
<comment type="pathway">
    <text evidence="2">Polyol metabolism; glycerol degradation via glycerol kinase pathway; glycerone phosphate from sn-glycerol 3-phosphate (aerobic route): step 1/1.</text>
</comment>
<comment type="catalytic activity">
    <reaction evidence="8 9">
        <text>a quinone + sn-glycerol 3-phosphate = dihydroxyacetone phosphate + a quinol</text>
        <dbReference type="Rhea" id="RHEA:18977"/>
        <dbReference type="ChEBI" id="CHEBI:24646"/>
        <dbReference type="ChEBI" id="CHEBI:57597"/>
        <dbReference type="ChEBI" id="CHEBI:57642"/>
        <dbReference type="ChEBI" id="CHEBI:132124"/>
        <dbReference type="EC" id="1.1.5.3"/>
    </reaction>
</comment>
<dbReference type="GO" id="GO:0046168">
    <property type="term" value="P:glycerol-3-phosphate catabolic process"/>
    <property type="evidence" value="ECO:0007669"/>
    <property type="project" value="TreeGrafter"/>
</dbReference>